<dbReference type="AlphaFoldDB" id="A0A8S9ZJP7"/>
<evidence type="ECO:0000313" key="4">
    <source>
        <dbReference type="Proteomes" id="UP000605970"/>
    </source>
</evidence>
<keyword evidence="4" id="KW-1185">Reference proteome</keyword>
<keyword evidence="2" id="KW-0808">Transferase</keyword>
<dbReference type="EMBL" id="JABEBT010000073">
    <property type="protein sequence ID" value="KAF7633596.1"/>
    <property type="molecule type" value="Genomic_DNA"/>
</dbReference>
<dbReference type="OrthoDB" id="5854901at2759"/>
<accession>A0A8S9ZJP7</accession>
<dbReference type="GO" id="GO:0008107">
    <property type="term" value="F:galactoside 2-alpha-L-fucosyltransferase activity"/>
    <property type="evidence" value="ECO:0007669"/>
    <property type="project" value="InterPro"/>
</dbReference>
<dbReference type="InterPro" id="IPR052501">
    <property type="entry name" value="Alpha-1-2_FucT"/>
</dbReference>
<evidence type="ECO:0000256" key="1">
    <source>
        <dbReference type="ARBA" id="ARBA00022676"/>
    </source>
</evidence>
<sequence>MEDSILTQNEEINETLNYWEQCLEPFDSNKRIPEFKHFILSEKATGRLGNQMFRFASLYAIGQLLNRTPIYAYNDCQILNFYEEFAYLFPNFYSRIYFLKEDFNDTYLYQFSTDCCDLIDINVLKGHNITNTALILTGVSVFLNVHYFENLRPQILELFEFSKEKYFNDNSHKICVHTRVGDFVGNGESKTEQTIKAIETIIKNHTSINKTYYIMDANMTRGEELNFAIHSCDTFLSTASLSSYAFWMEKTNIYWEQWLEPLNFTIKRIPEFEQFLLSTQMNGQLGNQMFRYSALYAIGQMLNRTPVYFSDETQMKVIDNEINQLFPNFYSRIYFLKDTFNEKYTANFSQTCCDYVDPNILFEHNNKSRALIVTGGVFLSIRYFEHIRPQIIKLFEFSKEVNDKCHIIRNKMFGNDNSHKICVHTRVGDFVGNGESIADEVSNAIEKTYSLLKNTLVVLLLEPLKNKYYIIDANMTRGEELNFATQSCDTFISTAPSSSYAFWMAYLMPQEHNIIYVPKSYPYEAKEMVRDNWISIKKIT</sequence>
<proteinExistence type="predicted"/>
<dbReference type="Proteomes" id="UP000605970">
    <property type="component" value="Unassembled WGS sequence"/>
</dbReference>
<reference evidence="3" key="1">
    <citation type="journal article" date="2020" name="Ecol. Evol.">
        <title>Genome structure and content of the rice root-knot nematode (Meloidogyne graminicola).</title>
        <authorList>
            <person name="Phan N.T."/>
            <person name="Danchin E.G.J."/>
            <person name="Klopp C."/>
            <person name="Perfus-Barbeoch L."/>
            <person name="Kozlowski D.K."/>
            <person name="Koutsovoulos G.D."/>
            <person name="Lopez-Roques C."/>
            <person name="Bouchez O."/>
            <person name="Zahm M."/>
            <person name="Besnard G."/>
            <person name="Bellafiore S."/>
        </authorList>
    </citation>
    <scope>NUCLEOTIDE SEQUENCE</scope>
    <source>
        <strain evidence="3">VN-18</strain>
    </source>
</reference>
<gene>
    <name evidence="3" type="ORF">Mgra_00007005</name>
</gene>
<dbReference type="InterPro" id="IPR002516">
    <property type="entry name" value="Glyco_trans_11"/>
</dbReference>
<dbReference type="Pfam" id="PF01531">
    <property type="entry name" value="Glyco_transf_11"/>
    <property type="match status" value="1"/>
</dbReference>
<organism evidence="3 4">
    <name type="scientific">Meloidogyne graminicola</name>
    <dbReference type="NCBI Taxonomy" id="189291"/>
    <lineage>
        <taxon>Eukaryota</taxon>
        <taxon>Metazoa</taxon>
        <taxon>Ecdysozoa</taxon>
        <taxon>Nematoda</taxon>
        <taxon>Chromadorea</taxon>
        <taxon>Rhabditida</taxon>
        <taxon>Tylenchina</taxon>
        <taxon>Tylenchomorpha</taxon>
        <taxon>Tylenchoidea</taxon>
        <taxon>Meloidogynidae</taxon>
        <taxon>Meloidogyninae</taxon>
        <taxon>Meloidogyne</taxon>
    </lineage>
</organism>
<protein>
    <recommendedName>
        <fullName evidence="5">L-Fucosyltransferase</fullName>
    </recommendedName>
</protein>
<dbReference type="PANTHER" id="PTHR22898:SF3">
    <property type="entry name" value="ALPHA-1,2-FUCOSYLTRANSFERASE-RELATED"/>
    <property type="match status" value="1"/>
</dbReference>
<comment type="caution">
    <text evidence="3">The sequence shown here is derived from an EMBL/GenBank/DDBJ whole genome shotgun (WGS) entry which is preliminary data.</text>
</comment>
<name>A0A8S9ZJP7_9BILA</name>
<dbReference type="GO" id="GO:0005975">
    <property type="term" value="P:carbohydrate metabolic process"/>
    <property type="evidence" value="ECO:0007669"/>
    <property type="project" value="InterPro"/>
</dbReference>
<dbReference type="GO" id="GO:0016020">
    <property type="term" value="C:membrane"/>
    <property type="evidence" value="ECO:0007669"/>
    <property type="project" value="InterPro"/>
</dbReference>
<evidence type="ECO:0008006" key="5">
    <source>
        <dbReference type="Google" id="ProtNLM"/>
    </source>
</evidence>
<evidence type="ECO:0000256" key="2">
    <source>
        <dbReference type="ARBA" id="ARBA00022679"/>
    </source>
</evidence>
<evidence type="ECO:0000313" key="3">
    <source>
        <dbReference type="EMBL" id="KAF7633596.1"/>
    </source>
</evidence>
<keyword evidence="1" id="KW-0328">Glycosyltransferase</keyword>
<dbReference type="PANTHER" id="PTHR22898">
    <property type="entry name" value="UNCHARACTERIZED GLYCOSOL TRANSFERASE-RELATED"/>
    <property type="match status" value="1"/>
</dbReference>